<feature type="domain" description="Cyclin-like" evidence="2">
    <location>
        <begin position="197"/>
        <end position="282"/>
    </location>
</feature>
<keyword evidence="1" id="KW-0195">Cyclin</keyword>
<dbReference type="SMART" id="SM00385">
    <property type="entry name" value="CYCLIN"/>
    <property type="match status" value="2"/>
</dbReference>
<evidence type="ECO:0000256" key="1">
    <source>
        <dbReference type="RuleBase" id="RU000383"/>
    </source>
</evidence>
<evidence type="ECO:0000313" key="3">
    <source>
        <dbReference type="EMBL" id="GFH53188.1"/>
    </source>
</evidence>
<comment type="caution">
    <text evidence="3">The sequence shown here is derived from an EMBL/GenBank/DDBJ whole genome shotgun (WGS) entry which is preliminary data.</text>
</comment>
<dbReference type="PANTHER" id="PTHR10026">
    <property type="entry name" value="CYCLIN"/>
    <property type="match status" value="1"/>
</dbReference>
<organism evidence="3 4">
    <name type="scientific">Chaetoceros tenuissimus</name>
    <dbReference type="NCBI Taxonomy" id="426638"/>
    <lineage>
        <taxon>Eukaryota</taxon>
        <taxon>Sar</taxon>
        <taxon>Stramenopiles</taxon>
        <taxon>Ochrophyta</taxon>
        <taxon>Bacillariophyta</taxon>
        <taxon>Coscinodiscophyceae</taxon>
        <taxon>Chaetocerotophycidae</taxon>
        <taxon>Chaetocerotales</taxon>
        <taxon>Chaetocerotaceae</taxon>
        <taxon>Chaetoceros</taxon>
    </lineage>
</organism>
<dbReference type="SUPFAM" id="SSF47954">
    <property type="entry name" value="Cyclin-like"/>
    <property type="match status" value="2"/>
</dbReference>
<dbReference type="EMBL" id="BLLK01000046">
    <property type="protein sequence ID" value="GFH53188.1"/>
    <property type="molecule type" value="Genomic_DNA"/>
</dbReference>
<dbReference type="GO" id="GO:0016538">
    <property type="term" value="F:cyclin-dependent protein serine/threonine kinase regulator activity"/>
    <property type="evidence" value="ECO:0007669"/>
    <property type="project" value="InterPro"/>
</dbReference>
<proteinExistence type="inferred from homology"/>
<comment type="similarity">
    <text evidence="1">Belongs to the cyclin family.</text>
</comment>
<reference evidence="3 4" key="1">
    <citation type="journal article" date="2021" name="Sci. Rep.">
        <title>The genome of the diatom Chaetoceros tenuissimus carries an ancient integrated fragment of an extant virus.</title>
        <authorList>
            <person name="Hongo Y."/>
            <person name="Kimura K."/>
            <person name="Takaki Y."/>
            <person name="Yoshida Y."/>
            <person name="Baba S."/>
            <person name="Kobayashi G."/>
            <person name="Nagasaki K."/>
            <person name="Hano T."/>
            <person name="Tomaru Y."/>
        </authorList>
    </citation>
    <scope>NUCLEOTIDE SEQUENCE [LARGE SCALE GENOMIC DNA]</scope>
    <source>
        <strain evidence="3 4">NIES-3715</strain>
    </source>
</reference>
<name>A0AAD3CWA9_9STRA</name>
<dbReference type="Proteomes" id="UP001054902">
    <property type="component" value="Unassembled WGS sequence"/>
</dbReference>
<dbReference type="InterPro" id="IPR043198">
    <property type="entry name" value="Cyclin/Ssn8"/>
</dbReference>
<dbReference type="InterPro" id="IPR013763">
    <property type="entry name" value="Cyclin-like_dom"/>
</dbReference>
<feature type="domain" description="Cyclin-like" evidence="2">
    <location>
        <begin position="40"/>
        <end position="181"/>
    </location>
</feature>
<dbReference type="AlphaFoldDB" id="A0AAD3CWA9"/>
<dbReference type="CDD" id="cd20533">
    <property type="entry name" value="CYCLIN_CCNL_rpt2"/>
    <property type="match status" value="1"/>
</dbReference>
<evidence type="ECO:0000313" key="4">
    <source>
        <dbReference type="Proteomes" id="UP001054902"/>
    </source>
</evidence>
<dbReference type="Gene3D" id="1.10.472.10">
    <property type="entry name" value="Cyclin-like"/>
    <property type="match status" value="2"/>
</dbReference>
<dbReference type="InterPro" id="IPR006671">
    <property type="entry name" value="Cyclin_N"/>
</dbReference>
<dbReference type="Pfam" id="PF21797">
    <property type="entry name" value="CycT2-like_C"/>
    <property type="match status" value="1"/>
</dbReference>
<accession>A0AAD3CWA9</accession>
<dbReference type="InterPro" id="IPR036915">
    <property type="entry name" value="Cyclin-like_sf"/>
</dbReference>
<keyword evidence="4" id="KW-1185">Reference proteome</keyword>
<dbReference type="GO" id="GO:0006357">
    <property type="term" value="P:regulation of transcription by RNA polymerase II"/>
    <property type="evidence" value="ECO:0007669"/>
    <property type="project" value="InterPro"/>
</dbReference>
<evidence type="ECO:0000259" key="2">
    <source>
        <dbReference type="SMART" id="SM00385"/>
    </source>
</evidence>
<sequence>MSSSSVIDREVLQVIPQKFLKAYTIETRQVELLHKIHGTSILYSTSKLLCLSPSAYATSASIFHRFYQRQNCTLDKYDVWSVALGSILLASKVEEDVRRISDIILVFIQVYRRMRLEYGKQGTSDETEHIVTAKSAILQKKQLSEEEKENLLRYTHPLPRYGILYKEWEEQIMEMENIILRELGFMLSWIPDSHPHTFILYFIKVLEIEGKDVAQRSWNYCNDSYRLDFCVRFSPEIIACAAIHLGCIDCIVSLPLSPMPWWHAFLGSKEDENLSTVCNGLMALKSNDCIKGYSDALTKYVVSRVEGGSFVDPGSYSWNAMD</sequence>
<gene>
    <name evidence="3" type="ORF">CTEN210_09664</name>
</gene>
<protein>
    <recommendedName>
        <fullName evidence="2">Cyclin-like domain-containing protein</fullName>
    </recommendedName>
</protein>
<dbReference type="Pfam" id="PF00134">
    <property type="entry name" value="Cyclin_N"/>
    <property type="match status" value="1"/>
</dbReference>